<feature type="domain" description="Carbohydrate kinase FGGY N-terminal" evidence="8">
    <location>
        <begin position="5"/>
        <end position="248"/>
    </location>
</feature>
<keyword evidence="2 7" id="KW-0808">Transferase</keyword>
<dbReference type="GO" id="GO:0004370">
    <property type="term" value="F:glycerol kinase activity"/>
    <property type="evidence" value="ECO:0007669"/>
    <property type="project" value="UniProtKB-EC"/>
</dbReference>
<evidence type="ECO:0000256" key="1">
    <source>
        <dbReference type="ARBA" id="ARBA00009156"/>
    </source>
</evidence>
<dbReference type="PROSITE" id="PS00445">
    <property type="entry name" value="FGGY_KINASES_2"/>
    <property type="match status" value="1"/>
</dbReference>
<evidence type="ECO:0000313" key="11">
    <source>
        <dbReference type="Proteomes" id="UP001454489"/>
    </source>
</evidence>
<sequence>MGKDYILVIDEGTTGTRAILFDKKFQIAEQSYEEFCQHTPAENMVEHDAEEIYDLSVKMCKNVIEKKGISAENIIGIGITNQRNTAVIWDKHTGKPLHHALVWQDSRMGKMCEDIKATPFFEEILNTTGKVIGPHTNVLFLKWYLDNIPGIKEKIEKGDVLFGTIDTWLVWKLTGGKVHATSFSNASSTGCMDVEKQEWYQKLFDYVGVPVSVFPSIQSESSDYGETTIFGGSIPIRGVIADQQSALFAEACIDAGTVKCTNGTGSVLNINVGSKFQTSPGGVDTIIAWNLDGKCTYAVEGLVPVTGSAIQWLRDGLKIIESAKDIEKLASSVPDTNGVYFIPALSGLMAPHQDPFARGMMIGITRGTTDAHIARATLEAIAFSIKDILNIVEENGVKIKEIKIDGGASKNNLLAQTLADYCDAEIMRPESLEATALGAAYMVALYANLISSEDVKGLVKIESEFKPEIKKEKMKEHYEYWKDAVERSKKWIKA</sequence>
<keyword evidence="5" id="KW-0067">ATP-binding</keyword>
<dbReference type="InterPro" id="IPR000577">
    <property type="entry name" value="Carb_kinase_FGGY"/>
</dbReference>
<comment type="caution">
    <text evidence="10">The sequence shown here is derived from an EMBL/GenBank/DDBJ whole genome shotgun (WGS) entry which is preliminary data.</text>
</comment>
<dbReference type="EMBL" id="JBBMEX010000009">
    <property type="protein sequence ID" value="MEQ2558172.1"/>
    <property type="molecule type" value="Genomic_DNA"/>
</dbReference>
<evidence type="ECO:0000256" key="6">
    <source>
        <dbReference type="ARBA" id="ARBA00043149"/>
    </source>
</evidence>
<dbReference type="InterPro" id="IPR018484">
    <property type="entry name" value="FGGY_N"/>
</dbReference>
<organism evidence="10 11">
    <name type="scientific">Maccoyibacter intestinihominis</name>
    <dbReference type="NCBI Taxonomy" id="3133499"/>
    <lineage>
        <taxon>Bacteria</taxon>
        <taxon>Bacillati</taxon>
        <taxon>Bacillota</taxon>
        <taxon>Clostridia</taxon>
        <taxon>Lachnospirales</taxon>
        <taxon>Lachnospiraceae</taxon>
        <taxon>Maccoyibacter</taxon>
    </lineage>
</organism>
<evidence type="ECO:0000259" key="9">
    <source>
        <dbReference type="Pfam" id="PF02782"/>
    </source>
</evidence>
<evidence type="ECO:0000259" key="8">
    <source>
        <dbReference type="Pfam" id="PF00370"/>
    </source>
</evidence>
<evidence type="ECO:0000256" key="2">
    <source>
        <dbReference type="ARBA" id="ARBA00022679"/>
    </source>
</evidence>
<dbReference type="PIRSF" id="PIRSF000538">
    <property type="entry name" value="GlpK"/>
    <property type="match status" value="1"/>
</dbReference>
<dbReference type="Gene3D" id="3.30.420.40">
    <property type="match status" value="2"/>
</dbReference>
<evidence type="ECO:0000313" key="10">
    <source>
        <dbReference type="EMBL" id="MEQ2558172.1"/>
    </source>
</evidence>
<name>A0ABV1HGJ6_9FIRM</name>
<evidence type="ECO:0000256" key="3">
    <source>
        <dbReference type="ARBA" id="ARBA00022741"/>
    </source>
</evidence>
<comment type="similarity">
    <text evidence="1 7">Belongs to the FGGY kinase family.</text>
</comment>
<keyword evidence="4 7" id="KW-0418">Kinase</keyword>
<dbReference type="PANTHER" id="PTHR10196:SF69">
    <property type="entry name" value="GLYCEROL KINASE"/>
    <property type="match status" value="1"/>
</dbReference>
<dbReference type="InterPro" id="IPR043129">
    <property type="entry name" value="ATPase_NBD"/>
</dbReference>
<dbReference type="SUPFAM" id="SSF53067">
    <property type="entry name" value="Actin-like ATPase domain"/>
    <property type="match status" value="2"/>
</dbReference>
<proteinExistence type="inferred from homology"/>
<reference evidence="10 11" key="1">
    <citation type="submission" date="2024-03" db="EMBL/GenBank/DDBJ databases">
        <title>Human intestinal bacterial collection.</title>
        <authorList>
            <person name="Pauvert C."/>
            <person name="Hitch T.C.A."/>
            <person name="Clavel T."/>
        </authorList>
    </citation>
    <scope>NUCLEOTIDE SEQUENCE [LARGE SCALE GENOMIC DNA]</scope>
    <source>
        <strain evidence="10 11">CLA-AA-H185</strain>
    </source>
</reference>
<keyword evidence="3" id="KW-0547">Nucleotide-binding</keyword>
<evidence type="ECO:0000256" key="4">
    <source>
        <dbReference type="ARBA" id="ARBA00022777"/>
    </source>
</evidence>
<dbReference type="Proteomes" id="UP001454489">
    <property type="component" value="Unassembled WGS sequence"/>
</dbReference>
<dbReference type="RefSeq" id="WP_353531049.1">
    <property type="nucleotide sequence ID" value="NZ_JBBMEX010000009.1"/>
</dbReference>
<evidence type="ECO:0000256" key="7">
    <source>
        <dbReference type="RuleBase" id="RU003733"/>
    </source>
</evidence>
<feature type="domain" description="Carbohydrate kinase FGGY C-terminal" evidence="9">
    <location>
        <begin position="259"/>
        <end position="444"/>
    </location>
</feature>
<dbReference type="InterPro" id="IPR018485">
    <property type="entry name" value="FGGY_C"/>
</dbReference>
<dbReference type="NCBIfam" id="NF000756">
    <property type="entry name" value="PRK00047.1"/>
    <property type="match status" value="1"/>
</dbReference>
<dbReference type="PANTHER" id="PTHR10196">
    <property type="entry name" value="SUGAR KINASE"/>
    <property type="match status" value="1"/>
</dbReference>
<keyword evidence="11" id="KW-1185">Reference proteome</keyword>
<protein>
    <recommendedName>
        <fullName evidence="6">ATP:glycerol 3-phosphotransferase</fullName>
    </recommendedName>
</protein>
<dbReference type="InterPro" id="IPR018483">
    <property type="entry name" value="Carb_kinase_FGGY_CS"/>
</dbReference>
<dbReference type="Pfam" id="PF02782">
    <property type="entry name" value="FGGY_C"/>
    <property type="match status" value="1"/>
</dbReference>
<evidence type="ECO:0000256" key="5">
    <source>
        <dbReference type="ARBA" id="ARBA00022840"/>
    </source>
</evidence>
<accession>A0ABV1HGJ6</accession>
<dbReference type="Pfam" id="PF00370">
    <property type="entry name" value="FGGY_N"/>
    <property type="match status" value="1"/>
</dbReference>
<gene>
    <name evidence="10" type="primary">glpK</name>
    <name evidence="10" type="ORF">WMO43_09860</name>
</gene>